<dbReference type="SUPFAM" id="SSF57756">
    <property type="entry name" value="Retrovirus zinc finger-like domains"/>
    <property type="match status" value="1"/>
</dbReference>
<organism evidence="4 5">
    <name type="scientific">Mikania micrantha</name>
    <name type="common">bitter vine</name>
    <dbReference type="NCBI Taxonomy" id="192012"/>
    <lineage>
        <taxon>Eukaryota</taxon>
        <taxon>Viridiplantae</taxon>
        <taxon>Streptophyta</taxon>
        <taxon>Embryophyta</taxon>
        <taxon>Tracheophyta</taxon>
        <taxon>Spermatophyta</taxon>
        <taxon>Magnoliopsida</taxon>
        <taxon>eudicotyledons</taxon>
        <taxon>Gunneridae</taxon>
        <taxon>Pentapetalae</taxon>
        <taxon>asterids</taxon>
        <taxon>campanulids</taxon>
        <taxon>Asterales</taxon>
        <taxon>Asteraceae</taxon>
        <taxon>Asteroideae</taxon>
        <taxon>Heliantheae alliance</taxon>
        <taxon>Eupatorieae</taxon>
        <taxon>Mikania</taxon>
    </lineage>
</organism>
<dbReference type="Proteomes" id="UP000326396">
    <property type="component" value="Linkage Group LG11"/>
</dbReference>
<evidence type="ECO:0000313" key="4">
    <source>
        <dbReference type="EMBL" id="KAD6796392.1"/>
    </source>
</evidence>
<dbReference type="InterPro" id="IPR001878">
    <property type="entry name" value="Znf_CCHC"/>
</dbReference>
<reference evidence="4 5" key="1">
    <citation type="submission" date="2019-05" db="EMBL/GenBank/DDBJ databases">
        <title>Mikania micrantha, genome provides insights into the molecular mechanism of rapid growth.</title>
        <authorList>
            <person name="Liu B."/>
        </authorList>
    </citation>
    <scope>NUCLEOTIDE SEQUENCE [LARGE SCALE GENOMIC DNA]</scope>
    <source>
        <strain evidence="4">NLD-2019</strain>
        <tissue evidence="4">Leaf</tissue>
    </source>
</reference>
<dbReference type="GO" id="GO:0003676">
    <property type="term" value="F:nucleic acid binding"/>
    <property type="evidence" value="ECO:0007669"/>
    <property type="project" value="InterPro"/>
</dbReference>
<dbReference type="Gene3D" id="4.10.60.10">
    <property type="entry name" value="Zinc finger, CCHC-type"/>
    <property type="match status" value="1"/>
</dbReference>
<sequence length="81" mass="9129">MLAPGCSSESNSGRGRGCGRGRGRFRPNEDQGERGANRDKSYIRCYNCQEYGHYAYECPKSKPKEEEANFIKEDNFGPALM</sequence>
<feature type="region of interest" description="Disordered" evidence="2">
    <location>
        <begin position="1"/>
        <end position="36"/>
    </location>
</feature>
<keyword evidence="1" id="KW-0863">Zinc-finger</keyword>
<evidence type="ECO:0000313" key="5">
    <source>
        <dbReference type="Proteomes" id="UP000326396"/>
    </source>
</evidence>
<comment type="caution">
    <text evidence="4">The sequence shown here is derived from an EMBL/GenBank/DDBJ whole genome shotgun (WGS) entry which is preliminary data.</text>
</comment>
<dbReference type="PROSITE" id="PS50158">
    <property type="entry name" value="ZF_CCHC"/>
    <property type="match status" value="1"/>
</dbReference>
<dbReference type="GO" id="GO:0008270">
    <property type="term" value="F:zinc ion binding"/>
    <property type="evidence" value="ECO:0007669"/>
    <property type="project" value="UniProtKB-KW"/>
</dbReference>
<evidence type="ECO:0000259" key="3">
    <source>
        <dbReference type="PROSITE" id="PS50158"/>
    </source>
</evidence>
<dbReference type="AlphaFoldDB" id="A0A5N6PS79"/>
<keyword evidence="5" id="KW-1185">Reference proteome</keyword>
<keyword evidence="1" id="KW-0479">Metal-binding</keyword>
<proteinExistence type="predicted"/>
<evidence type="ECO:0000256" key="1">
    <source>
        <dbReference type="PROSITE-ProRule" id="PRU00047"/>
    </source>
</evidence>
<name>A0A5N6PS79_9ASTR</name>
<dbReference type="SMART" id="SM00343">
    <property type="entry name" value="ZnF_C2HC"/>
    <property type="match status" value="1"/>
</dbReference>
<dbReference type="EMBL" id="SZYD01000003">
    <property type="protein sequence ID" value="KAD6796392.1"/>
    <property type="molecule type" value="Genomic_DNA"/>
</dbReference>
<gene>
    <name evidence="4" type="ORF">E3N88_07288</name>
</gene>
<dbReference type="InterPro" id="IPR036875">
    <property type="entry name" value="Znf_CCHC_sf"/>
</dbReference>
<keyword evidence="1" id="KW-0862">Zinc</keyword>
<feature type="compositionally biased region" description="Basic and acidic residues" evidence="2">
    <location>
        <begin position="26"/>
        <end position="36"/>
    </location>
</feature>
<feature type="domain" description="CCHC-type" evidence="3">
    <location>
        <begin position="44"/>
        <end position="60"/>
    </location>
</feature>
<evidence type="ECO:0000256" key="2">
    <source>
        <dbReference type="SAM" id="MobiDB-lite"/>
    </source>
</evidence>
<dbReference type="OrthoDB" id="912202at2759"/>
<dbReference type="Pfam" id="PF00098">
    <property type="entry name" value="zf-CCHC"/>
    <property type="match status" value="1"/>
</dbReference>
<accession>A0A5N6PS79</accession>
<protein>
    <recommendedName>
        <fullName evidence="3">CCHC-type domain-containing protein</fullName>
    </recommendedName>
</protein>